<dbReference type="Proteomes" id="UP000004416">
    <property type="component" value="Unassembled WGS sequence"/>
</dbReference>
<protein>
    <submittedName>
        <fullName evidence="2">Uncharacterized protein</fullName>
    </submittedName>
</protein>
<reference evidence="2 3" key="1">
    <citation type="submission" date="2011-08" db="EMBL/GenBank/DDBJ databases">
        <authorList>
            <person name="Weinstock G."/>
            <person name="Sodergren E."/>
            <person name="Clifton S."/>
            <person name="Fulton L."/>
            <person name="Fulton B."/>
            <person name="Courtney L."/>
            <person name="Fronick C."/>
            <person name="Harrison M."/>
            <person name="Strong C."/>
            <person name="Farmer C."/>
            <person name="Delahaunty K."/>
            <person name="Markovic C."/>
            <person name="Hall O."/>
            <person name="Minx P."/>
            <person name="Tomlinson C."/>
            <person name="Mitreva M."/>
            <person name="Hou S."/>
            <person name="Chen J."/>
            <person name="Wollam A."/>
            <person name="Pepin K.H."/>
            <person name="Johnson M."/>
            <person name="Bhonagiri V."/>
            <person name="Zhang X."/>
            <person name="Suruliraj S."/>
            <person name="Warren W."/>
            <person name="Chinwalla A."/>
            <person name="Mardis E.R."/>
            <person name="Wilson R.K."/>
        </authorList>
    </citation>
    <scope>NUCLEOTIDE SEQUENCE [LARGE SCALE GENOMIC DNA]</scope>
    <source>
        <strain evidence="2 3">DP7</strain>
    </source>
</reference>
<accession>G9XPL2</accession>
<proteinExistence type="predicted"/>
<dbReference type="AlphaFoldDB" id="G9XPL2"/>
<organism evidence="2 3">
    <name type="scientific">Desulfitobacterium hafniense DP7</name>
    <dbReference type="NCBI Taxonomy" id="537010"/>
    <lineage>
        <taxon>Bacteria</taxon>
        <taxon>Bacillati</taxon>
        <taxon>Bacillota</taxon>
        <taxon>Clostridia</taxon>
        <taxon>Eubacteriales</taxon>
        <taxon>Desulfitobacteriaceae</taxon>
        <taxon>Desulfitobacterium</taxon>
    </lineage>
</organism>
<keyword evidence="1" id="KW-0175">Coiled coil</keyword>
<sequence>MLAGAVAASGGELQEKLTQTKVQAAKWEQELKQAVERLAQDQALLGENKHLLERKRKDLQDLAESKARLAFEQGDWESRRREAEEQQRQAQEVLIALRKEREVLSRELMAQEGLAQKKRQDQQTMEQKLHNLELKTARWDAEWET</sequence>
<evidence type="ECO:0000313" key="2">
    <source>
        <dbReference type="EMBL" id="EHL06408.1"/>
    </source>
</evidence>
<dbReference type="HOGENOM" id="CLU_1790908_0_0_9"/>
<gene>
    <name evidence="2" type="ORF">HMPREF0322_02908</name>
</gene>
<comment type="caution">
    <text evidence="2">The sequence shown here is derived from an EMBL/GenBank/DDBJ whole genome shotgun (WGS) entry which is preliminary data.</text>
</comment>
<feature type="coiled-coil region" evidence="1">
    <location>
        <begin position="80"/>
        <end position="135"/>
    </location>
</feature>
<evidence type="ECO:0000256" key="1">
    <source>
        <dbReference type="SAM" id="Coils"/>
    </source>
</evidence>
<name>G9XPL2_DESHA</name>
<feature type="non-terminal residue" evidence="2">
    <location>
        <position position="145"/>
    </location>
</feature>
<evidence type="ECO:0000313" key="3">
    <source>
        <dbReference type="Proteomes" id="UP000004416"/>
    </source>
</evidence>
<dbReference type="EMBL" id="AFZX01000073">
    <property type="protein sequence ID" value="EHL06408.1"/>
    <property type="molecule type" value="Genomic_DNA"/>
</dbReference>
<feature type="coiled-coil region" evidence="1">
    <location>
        <begin position="17"/>
        <end position="44"/>
    </location>
</feature>